<proteinExistence type="predicted"/>
<evidence type="ECO:0000313" key="3">
    <source>
        <dbReference type="Proteomes" id="UP000228921"/>
    </source>
</evidence>
<comment type="caution">
    <text evidence="2">The sequence shown here is derived from an EMBL/GenBank/DDBJ whole genome shotgun (WGS) entry which is preliminary data.</text>
</comment>
<sequence>MAPIGLTIIGFGFSLTGQAIIAKSKGKPFWRWFGLGTLGLIVLNSGISIFGDAVKRRTLLALQERENTTL</sequence>
<gene>
    <name evidence="2" type="ORF">CUN51_05290</name>
</gene>
<dbReference type="Proteomes" id="UP000228921">
    <property type="component" value="Unassembled WGS sequence"/>
</dbReference>
<dbReference type="AlphaFoldDB" id="A0A2M8P184"/>
<name>A0A2M8P184_9CHLR</name>
<keyword evidence="1" id="KW-1133">Transmembrane helix</keyword>
<protein>
    <submittedName>
        <fullName evidence="2">Uncharacterized protein</fullName>
    </submittedName>
</protein>
<dbReference type="EMBL" id="PGTK01000004">
    <property type="protein sequence ID" value="PJF31304.1"/>
    <property type="molecule type" value="Genomic_DNA"/>
</dbReference>
<keyword evidence="1" id="KW-0812">Transmembrane</keyword>
<evidence type="ECO:0000256" key="1">
    <source>
        <dbReference type="SAM" id="Phobius"/>
    </source>
</evidence>
<reference evidence="2 3" key="1">
    <citation type="submission" date="2017-11" db="EMBL/GenBank/DDBJ databases">
        <title>Evolution of Phototrophy in the Chloroflexi Phylum Driven by Horizontal Gene Transfer.</title>
        <authorList>
            <person name="Ward L.M."/>
            <person name="Hemp J."/>
            <person name="Shih P.M."/>
            <person name="Mcglynn S.E."/>
            <person name="Fischer W."/>
        </authorList>
    </citation>
    <scope>NUCLEOTIDE SEQUENCE [LARGE SCALE GENOMIC DNA]</scope>
    <source>
        <strain evidence="2">CP2_2F</strain>
    </source>
</reference>
<accession>A0A2M8P184</accession>
<evidence type="ECO:0000313" key="2">
    <source>
        <dbReference type="EMBL" id="PJF31304.1"/>
    </source>
</evidence>
<organism evidence="2 3">
    <name type="scientific">Candidatus Thermofonsia Clade 1 bacterium</name>
    <dbReference type="NCBI Taxonomy" id="2364210"/>
    <lineage>
        <taxon>Bacteria</taxon>
        <taxon>Bacillati</taxon>
        <taxon>Chloroflexota</taxon>
        <taxon>Candidatus Thermofontia</taxon>
        <taxon>Candidatus Thermofonsia Clade 1</taxon>
    </lineage>
</organism>
<keyword evidence="1" id="KW-0472">Membrane</keyword>
<feature type="transmembrane region" description="Helical" evidence="1">
    <location>
        <begin position="29"/>
        <end position="50"/>
    </location>
</feature>